<keyword evidence="8 13" id="KW-0233">DNA recombination</keyword>
<comment type="cofactor">
    <cofactor evidence="13">
        <name>Mg(2+)</name>
        <dbReference type="ChEBI" id="CHEBI:18420"/>
    </cofactor>
</comment>
<dbReference type="InterPro" id="IPR010285">
    <property type="entry name" value="DNA_helicase_pif1-like_DEAD"/>
</dbReference>
<dbReference type="Pfam" id="PF25344">
    <property type="entry name" value="PH_LRR1"/>
    <property type="match status" value="1"/>
</dbReference>
<feature type="binding site" evidence="13">
    <location>
        <begin position="251"/>
        <end position="258"/>
    </location>
    <ligand>
        <name>ATP</name>
        <dbReference type="ChEBI" id="CHEBI:30616"/>
    </ligand>
</feature>
<dbReference type="EMBL" id="BLXT01002484">
    <property type="protein sequence ID" value="GFN95027.1"/>
    <property type="molecule type" value="Genomic_DNA"/>
</dbReference>
<comment type="catalytic activity">
    <reaction evidence="13">
        <text>ATP + H2O = ADP + phosphate + H(+)</text>
        <dbReference type="Rhea" id="RHEA:13065"/>
        <dbReference type="ChEBI" id="CHEBI:15377"/>
        <dbReference type="ChEBI" id="CHEBI:15378"/>
        <dbReference type="ChEBI" id="CHEBI:30616"/>
        <dbReference type="ChEBI" id="CHEBI:43474"/>
        <dbReference type="ChEBI" id="CHEBI:456216"/>
        <dbReference type="EC" id="5.6.2.3"/>
    </reaction>
</comment>
<comment type="subunit">
    <text evidence="12">Monomer. Interacts with telomerase.</text>
</comment>
<keyword evidence="5 13" id="KW-0067">ATP-binding</keyword>
<dbReference type="PANTHER" id="PTHR47642">
    <property type="entry name" value="ATP-DEPENDENT DNA HELICASE"/>
    <property type="match status" value="1"/>
</dbReference>
<keyword evidence="3 13" id="KW-0378">Hydrolase</keyword>
<keyword evidence="10 13" id="KW-0413">Isomerase</keyword>
<feature type="region of interest" description="Disordered" evidence="14">
    <location>
        <begin position="141"/>
        <end position="171"/>
    </location>
</feature>
<dbReference type="GO" id="GO:0016787">
    <property type="term" value="F:hydrolase activity"/>
    <property type="evidence" value="ECO:0007669"/>
    <property type="project" value="UniProtKB-KW"/>
</dbReference>
<evidence type="ECO:0000256" key="9">
    <source>
        <dbReference type="ARBA" id="ARBA00023204"/>
    </source>
</evidence>
<dbReference type="InterPro" id="IPR027417">
    <property type="entry name" value="P-loop_NTPase"/>
</dbReference>
<dbReference type="GO" id="GO:0006310">
    <property type="term" value="P:DNA recombination"/>
    <property type="evidence" value="ECO:0007669"/>
    <property type="project" value="UniProtKB-UniRule"/>
</dbReference>
<evidence type="ECO:0000256" key="13">
    <source>
        <dbReference type="HAMAP-Rule" id="MF_03176"/>
    </source>
</evidence>
<dbReference type="GO" id="GO:0005634">
    <property type="term" value="C:nucleus"/>
    <property type="evidence" value="ECO:0007669"/>
    <property type="project" value="UniProtKB-SubCell"/>
</dbReference>
<dbReference type="Proteomes" id="UP000735302">
    <property type="component" value="Unassembled WGS sequence"/>
</dbReference>
<dbReference type="FunFam" id="3.40.50.300:FF:003367">
    <property type="entry name" value="ATP-dependent DNA helicase PIF1"/>
    <property type="match status" value="1"/>
</dbReference>
<evidence type="ECO:0000256" key="6">
    <source>
        <dbReference type="ARBA" id="ARBA00023125"/>
    </source>
</evidence>
<dbReference type="Pfam" id="PF05970">
    <property type="entry name" value="PIF1"/>
    <property type="match status" value="1"/>
</dbReference>
<gene>
    <name evidence="13" type="primary">PIF1</name>
    <name evidence="16" type="ORF">PoB_002153300</name>
</gene>
<dbReference type="Pfam" id="PF21530">
    <property type="entry name" value="Pif1_2B_dom"/>
    <property type="match status" value="1"/>
</dbReference>
<keyword evidence="17" id="KW-1185">Reference proteome</keyword>
<dbReference type="CDD" id="cd18809">
    <property type="entry name" value="SF1_C_RecD"/>
    <property type="match status" value="1"/>
</dbReference>
<feature type="domain" description="AAA+ ATPase" evidence="15">
    <location>
        <begin position="243"/>
        <end position="394"/>
    </location>
</feature>
<dbReference type="FunFam" id="3.40.50.300:FF:000805">
    <property type="entry name" value="ATP-dependent DNA helicase PIF1"/>
    <property type="match status" value="1"/>
</dbReference>
<dbReference type="EC" id="5.6.2.3" evidence="13"/>
<evidence type="ECO:0000256" key="1">
    <source>
        <dbReference type="ARBA" id="ARBA00022741"/>
    </source>
</evidence>
<dbReference type="SMART" id="SM00382">
    <property type="entry name" value="AAA"/>
    <property type="match status" value="1"/>
</dbReference>
<evidence type="ECO:0000256" key="10">
    <source>
        <dbReference type="ARBA" id="ARBA00023235"/>
    </source>
</evidence>
<sequence length="672" mass="74369">MDHPSLCCTIGVEELSSTGNILKKVTHPKVTLTLGRDEFKELQIQIDFPKKHSRYLVKEVLIHKKFVKDGKATIKLPEHKLHLMLSNCPPDRLAFFLKTLQVKLDCLKQKGFVSQRSKLLSGKVQEFDEISPLTLKDLQTAHGRREAQAKQKTSSTPLKPSSLVASSSQPVASIGRVQENRKRLISSQPDKVSSQISEAAAKRQKREALMTMTSVNGVSPSRVVVKQIQLTAEQNRVIEMVKQGKSIFFTGSAGTGKSFLLKRIIGALPPNHTFATASTGAAACHIGGTTLHSFAGIGSGNGSLKQCIELASRARVAQQWRACRHLIIDEISMVDADLFEKLETVARMVRKCDKPFGGIQLILCGDFLQLPPVTKPGETRRFCFQSEAWHNSVDTTTQLTEVKRQNDQTFIDILQKIRKGLCPEPVVNTLLATSKHCIDKEGVLATKLCTHKADVEEINISKLKLIQSESKLFTSVDSDQVYTSQLNSLCPVQAYLELKVGAQVMLCKNLDVQRGLVNGARGVVIGYENSKNAYPIVKFLCGVTEPVKPARWVFRVGGGNTIIRKQIPLKLAWAISIHKSQGMTLDCVEISLGKVFEVGQAYVALSRAKNLAGLRVLDFERSCVKADPTVLNFYSRLELKHRMMRNGVEDDNEIFRPNPPALGVHSCSKTSR</sequence>
<evidence type="ECO:0000256" key="4">
    <source>
        <dbReference type="ARBA" id="ARBA00022806"/>
    </source>
</evidence>
<evidence type="ECO:0000256" key="14">
    <source>
        <dbReference type="SAM" id="MobiDB-lite"/>
    </source>
</evidence>
<evidence type="ECO:0000256" key="3">
    <source>
        <dbReference type="ARBA" id="ARBA00022801"/>
    </source>
</evidence>
<evidence type="ECO:0000313" key="16">
    <source>
        <dbReference type="EMBL" id="GFN95027.1"/>
    </source>
</evidence>
<comment type="similarity">
    <text evidence="13">Belongs to the helicase family. PIF1 subfamily.</text>
</comment>
<evidence type="ECO:0000256" key="11">
    <source>
        <dbReference type="ARBA" id="ARBA00023242"/>
    </source>
</evidence>
<organism evidence="16 17">
    <name type="scientific">Plakobranchus ocellatus</name>
    <dbReference type="NCBI Taxonomy" id="259542"/>
    <lineage>
        <taxon>Eukaryota</taxon>
        <taxon>Metazoa</taxon>
        <taxon>Spiralia</taxon>
        <taxon>Lophotrochozoa</taxon>
        <taxon>Mollusca</taxon>
        <taxon>Gastropoda</taxon>
        <taxon>Heterobranchia</taxon>
        <taxon>Euthyneura</taxon>
        <taxon>Panpulmonata</taxon>
        <taxon>Sacoglossa</taxon>
        <taxon>Placobranchoidea</taxon>
        <taxon>Plakobranchidae</taxon>
        <taxon>Plakobranchus</taxon>
    </lineage>
</organism>
<dbReference type="InterPro" id="IPR048293">
    <property type="entry name" value="PIF1_RRM3_pfh1"/>
</dbReference>
<evidence type="ECO:0000313" key="17">
    <source>
        <dbReference type="Proteomes" id="UP000735302"/>
    </source>
</evidence>
<dbReference type="GO" id="GO:0005739">
    <property type="term" value="C:mitochondrion"/>
    <property type="evidence" value="ECO:0007669"/>
    <property type="project" value="UniProtKB-SubCell"/>
</dbReference>
<keyword evidence="1 13" id="KW-0547">Nucleotide-binding</keyword>
<dbReference type="CDD" id="cd18037">
    <property type="entry name" value="DEXSc_Pif1_like"/>
    <property type="match status" value="1"/>
</dbReference>
<dbReference type="GO" id="GO:0005524">
    <property type="term" value="F:ATP binding"/>
    <property type="evidence" value="ECO:0007669"/>
    <property type="project" value="UniProtKB-UniRule"/>
</dbReference>
<keyword evidence="9 13" id="KW-0234">DNA repair</keyword>
<dbReference type="SUPFAM" id="SSF52540">
    <property type="entry name" value="P-loop containing nucleoside triphosphate hydrolases"/>
    <property type="match status" value="2"/>
</dbReference>
<keyword evidence="4 13" id="KW-0347">Helicase</keyword>
<evidence type="ECO:0000256" key="5">
    <source>
        <dbReference type="ARBA" id="ARBA00022840"/>
    </source>
</evidence>
<dbReference type="HAMAP" id="MF_03176">
    <property type="entry name" value="PIF1"/>
    <property type="match status" value="1"/>
</dbReference>
<evidence type="ECO:0000256" key="12">
    <source>
        <dbReference type="ARBA" id="ARBA00065873"/>
    </source>
</evidence>
<evidence type="ECO:0000259" key="15">
    <source>
        <dbReference type="SMART" id="SM00382"/>
    </source>
</evidence>
<protein>
    <recommendedName>
        <fullName evidence="13">ATP-dependent DNA helicase PIF1</fullName>
        <ecNumber evidence="13">5.6.2.3</ecNumber>
    </recommendedName>
    <alternativeName>
        <fullName evidence="13">DNA 5'-3' helicase PIF1</fullName>
    </alternativeName>
    <alternativeName>
        <fullName evidence="13">DNA repair and recombination helicase PIF1</fullName>
    </alternativeName>
</protein>
<dbReference type="GO" id="GO:0043139">
    <property type="term" value="F:5'-3' DNA helicase activity"/>
    <property type="evidence" value="ECO:0007669"/>
    <property type="project" value="UniProtKB-UniRule"/>
</dbReference>
<dbReference type="InterPro" id="IPR003593">
    <property type="entry name" value="AAA+_ATPase"/>
</dbReference>
<feature type="DNA-binding region" evidence="13">
    <location>
        <begin position="600"/>
        <end position="619"/>
    </location>
</feature>
<keyword evidence="6 13" id="KW-0238">DNA-binding</keyword>
<evidence type="ECO:0000256" key="7">
    <source>
        <dbReference type="ARBA" id="ARBA00023128"/>
    </source>
</evidence>
<dbReference type="GO" id="GO:0006281">
    <property type="term" value="P:DNA repair"/>
    <property type="evidence" value="ECO:0007669"/>
    <property type="project" value="UniProtKB-UniRule"/>
</dbReference>
<comment type="caution">
    <text evidence="16">The sequence shown here is derived from an EMBL/GenBank/DDBJ whole genome shotgun (WGS) entry which is preliminary data.</text>
</comment>
<proteinExistence type="inferred from homology"/>
<keyword evidence="11 13" id="KW-0539">Nucleus</keyword>
<dbReference type="GO" id="GO:0000723">
    <property type="term" value="P:telomere maintenance"/>
    <property type="evidence" value="ECO:0007669"/>
    <property type="project" value="InterPro"/>
</dbReference>
<comment type="subcellular location">
    <subcellularLocation>
        <location evidence="13">Nucleus</location>
    </subcellularLocation>
    <subcellularLocation>
        <location evidence="13">Mitochondrion</location>
    </subcellularLocation>
</comment>
<dbReference type="Gene3D" id="3.40.50.300">
    <property type="entry name" value="P-loop containing nucleotide triphosphate hydrolases"/>
    <property type="match status" value="2"/>
</dbReference>
<comment type="function">
    <text evidence="13">DNA-dependent ATPase and 5'-3' DNA helicase required for the maintenance of both mitochondrial and nuclear genome stability.</text>
</comment>
<accession>A0AAV3ZJN0</accession>
<dbReference type="AlphaFoldDB" id="A0AAV3ZJN0"/>
<evidence type="ECO:0000256" key="8">
    <source>
        <dbReference type="ARBA" id="ARBA00023172"/>
    </source>
</evidence>
<dbReference type="InterPro" id="IPR051055">
    <property type="entry name" value="PIF1_helicase"/>
</dbReference>
<dbReference type="InterPro" id="IPR057437">
    <property type="entry name" value="PIF1/LRR1_PH"/>
</dbReference>
<dbReference type="GO" id="GO:0003677">
    <property type="term" value="F:DNA binding"/>
    <property type="evidence" value="ECO:0007669"/>
    <property type="project" value="UniProtKB-KW"/>
</dbReference>
<keyword evidence="2 13" id="KW-0227">DNA damage</keyword>
<name>A0AAV3ZJN0_9GAST</name>
<dbReference type="PANTHER" id="PTHR47642:SF7">
    <property type="entry name" value="ATP-DEPENDENT DNA HELICASE PIF1"/>
    <property type="match status" value="1"/>
</dbReference>
<feature type="compositionally biased region" description="Polar residues" evidence="14">
    <location>
        <begin position="150"/>
        <end position="171"/>
    </location>
</feature>
<reference evidence="16 17" key="1">
    <citation type="journal article" date="2021" name="Elife">
        <title>Chloroplast acquisition without the gene transfer in kleptoplastic sea slugs, Plakobranchus ocellatus.</title>
        <authorList>
            <person name="Maeda T."/>
            <person name="Takahashi S."/>
            <person name="Yoshida T."/>
            <person name="Shimamura S."/>
            <person name="Takaki Y."/>
            <person name="Nagai Y."/>
            <person name="Toyoda A."/>
            <person name="Suzuki Y."/>
            <person name="Arimoto A."/>
            <person name="Ishii H."/>
            <person name="Satoh N."/>
            <person name="Nishiyama T."/>
            <person name="Hasebe M."/>
            <person name="Maruyama T."/>
            <person name="Minagawa J."/>
            <person name="Obokata J."/>
            <person name="Shigenobu S."/>
        </authorList>
    </citation>
    <scope>NUCLEOTIDE SEQUENCE [LARGE SCALE GENOMIC DNA]</scope>
</reference>
<dbReference type="InterPro" id="IPR049163">
    <property type="entry name" value="Pif1-like_2B_dom"/>
</dbReference>
<keyword evidence="7 13" id="KW-0496">Mitochondrion</keyword>
<evidence type="ECO:0000256" key="2">
    <source>
        <dbReference type="ARBA" id="ARBA00022763"/>
    </source>
</evidence>